<dbReference type="Proteomes" id="UP000499080">
    <property type="component" value="Unassembled WGS sequence"/>
</dbReference>
<keyword evidence="3" id="KW-1185">Reference proteome</keyword>
<protein>
    <submittedName>
        <fullName evidence="2">Uncharacterized protein</fullName>
    </submittedName>
</protein>
<evidence type="ECO:0000313" key="3">
    <source>
        <dbReference type="Proteomes" id="UP000499080"/>
    </source>
</evidence>
<feature type="region of interest" description="Disordered" evidence="1">
    <location>
        <begin position="116"/>
        <end position="147"/>
    </location>
</feature>
<reference evidence="2 3" key="1">
    <citation type="journal article" date="2019" name="Sci. Rep.">
        <title>Orb-weaving spider Araneus ventricosus genome elucidates the spidroin gene catalogue.</title>
        <authorList>
            <person name="Kono N."/>
            <person name="Nakamura H."/>
            <person name="Ohtoshi R."/>
            <person name="Moran D.A.P."/>
            <person name="Shinohara A."/>
            <person name="Yoshida Y."/>
            <person name="Fujiwara M."/>
            <person name="Mori M."/>
            <person name="Tomita M."/>
            <person name="Arakawa K."/>
        </authorList>
    </citation>
    <scope>NUCLEOTIDE SEQUENCE [LARGE SCALE GENOMIC DNA]</scope>
</reference>
<dbReference type="AlphaFoldDB" id="A0A4Y2BE05"/>
<organism evidence="2 3">
    <name type="scientific">Araneus ventricosus</name>
    <name type="common">Orbweaver spider</name>
    <name type="synonym">Epeira ventricosa</name>
    <dbReference type="NCBI Taxonomy" id="182803"/>
    <lineage>
        <taxon>Eukaryota</taxon>
        <taxon>Metazoa</taxon>
        <taxon>Ecdysozoa</taxon>
        <taxon>Arthropoda</taxon>
        <taxon>Chelicerata</taxon>
        <taxon>Arachnida</taxon>
        <taxon>Araneae</taxon>
        <taxon>Araneomorphae</taxon>
        <taxon>Entelegynae</taxon>
        <taxon>Araneoidea</taxon>
        <taxon>Araneidae</taxon>
        <taxon>Araneus</taxon>
    </lineage>
</organism>
<proteinExistence type="predicted"/>
<dbReference type="EMBL" id="BGPR01000065">
    <property type="protein sequence ID" value="GBL89526.1"/>
    <property type="molecule type" value="Genomic_DNA"/>
</dbReference>
<evidence type="ECO:0000256" key="1">
    <source>
        <dbReference type="SAM" id="MobiDB-lite"/>
    </source>
</evidence>
<evidence type="ECO:0000313" key="2">
    <source>
        <dbReference type="EMBL" id="GBL89526.1"/>
    </source>
</evidence>
<sequence length="147" mass="15139">MRDDFGVSSAVRAGKPINPVKLIPLKVFWKCYFYTFNGDDAHGDGDGRDAHDGGGHDVHDGGGHGVRDGALLLLSVYGDGDVHDGGDHGGRGGDDGRGARDGDVLLLRSVYGDGGVHDDDHGAHGDGGHDVHDGGGRGDHGGDHDDV</sequence>
<comment type="caution">
    <text evidence="2">The sequence shown here is derived from an EMBL/GenBank/DDBJ whole genome shotgun (WGS) entry which is preliminary data.</text>
</comment>
<name>A0A4Y2BE05_ARAVE</name>
<gene>
    <name evidence="2" type="ORF">AVEN_87860_1</name>
</gene>
<accession>A0A4Y2BE05</accession>